<sequence length="281" mass="30247">MQETPIPQQEKPILQQEEPIPEKETLIALQELNLASPRPYADVDAEDSAYDNTYNAQSPYHATLQAAPLQQDEYPLHALDPNSQEQLAASAISLLPFEAPPSPGPSTSTSGSYVYVDARDSAYDETCNAQSEHHVTIPQGAPLQQDEYPLHASHALDPYSQEPPAAPAFSLFPFEIPPSPSPSTSTSGSFFDGEVDVDSAYDETYDAHGQSAYHASAKQSAPLQRADYSSELNTAAGYYIAYPPHGSHAQDPYSPGQPADPVLTLFPFGVPNLVPGSVAAY</sequence>
<name>A0ABP1G4E7_9CHLO</name>
<keyword evidence="3" id="KW-1185">Reference proteome</keyword>
<organism evidence="2 3">
    <name type="scientific">Coccomyxa viridis</name>
    <dbReference type="NCBI Taxonomy" id="1274662"/>
    <lineage>
        <taxon>Eukaryota</taxon>
        <taxon>Viridiplantae</taxon>
        <taxon>Chlorophyta</taxon>
        <taxon>core chlorophytes</taxon>
        <taxon>Trebouxiophyceae</taxon>
        <taxon>Trebouxiophyceae incertae sedis</taxon>
        <taxon>Coccomyxaceae</taxon>
        <taxon>Coccomyxa</taxon>
    </lineage>
</organism>
<dbReference type="EMBL" id="CAXHTA020000016">
    <property type="protein sequence ID" value="CAL5226185.1"/>
    <property type="molecule type" value="Genomic_DNA"/>
</dbReference>
<reference evidence="2 3" key="1">
    <citation type="submission" date="2024-06" db="EMBL/GenBank/DDBJ databases">
        <authorList>
            <person name="Kraege A."/>
            <person name="Thomma B."/>
        </authorList>
    </citation>
    <scope>NUCLEOTIDE SEQUENCE [LARGE SCALE GENOMIC DNA]</scope>
</reference>
<evidence type="ECO:0000313" key="2">
    <source>
        <dbReference type="EMBL" id="CAL5226185.1"/>
    </source>
</evidence>
<protein>
    <submittedName>
        <fullName evidence="2">G9016 protein</fullName>
    </submittedName>
</protein>
<feature type="region of interest" description="Disordered" evidence="1">
    <location>
        <begin position="1"/>
        <end position="22"/>
    </location>
</feature>
<evidence type="ECO:0000313" key="3">
    <source>
        <dbReference type="Proteomes" id="UP001497392"/>
    </source>
</evidence>
<accession>A0ABP1G4E7</accession>
<evidence type="ECO:0000256" key="1">
    <source>
        <dbReference type="SAM" id="MobiDB-lite"/>
    </source>
</evidence>
<gene>
    <name evidence="2" type="primary">g9016</name>
    <name evidence="2" type="ORF">VP750_LOCUS8091</name>
</gene>
<comment type="caution">
    <text evidence="2">The sequence shown here is derived from an EMBL/GenBank/DDBJ whole genome shotgun (WGS) entry which is preliminary data.</text>
</comment>
<dbReference type="Proteomes" id="UP001497392">
    <property type="component" value="Unassembled WGS sequence"/>
</dbReference>
<proteinExistence type="predicted"/>